<evidence type="ECO:0000256" key="7">
    <source>
        <dbReference type="ARBA" id="ARBA00022801"/>
    </source>
</evidence>
<comment type="cofactor">
    <cofactor evidence="1 12">
        <name>Mg(2+)</name>
        <dbReference type="ChEBI" id="CHEBI:18420"/>
    </cofactor>
</comment>
<proteinExistence type="inferred from homology"/>
<evidence type="ECO:0000256" key="3">
    <source>
        <dbReference type="ARBA" id="ARBA00011881"/>
    </source>
</evidence>
<dbReference type="EC" id="3.1.3.-" evidence="12"/>
<dbReference type="GO" id="GO:0000287">
    <property type="term" value="F:magnesium ion binding"/>
    <property type="evidence" value="ECO:0007669"/>
    <property type="project" value="InterPro"/>
</dbReference>
<comment type="catalytic activity">
    <reaction evidence="11">
        <text>IMP + H2O = inosine + phosphate</text>
        <dbReference type="Rhea" id="RHEA:27718"/>
        <dbReference type="ChEBI" id="CHEBI:15377"/>
        <dbReference type="ChEBI" id="CHEBI:17596"/>
        <dbReference type="ChEBI" id="CHEBI:43474"/>
        <dbReference type="ChEBI" id="CHEBI:58053"/>
        <dbReference type="EC" id="3.1.3.99"/>
    </reaction>
</comment>
<evidence type="ECO:0000256" key="9">
    <source>
        <dbReference type="ARBA" id="ARBA00022842"/>
    </source>
</evidence>
<comment type="caution">
    <text evidence="14">The sequence shown here is derived from an EMBL/GenBank/DDBJ whole genome shotgun (WGS) entry which is preliminary data.</text>
</comment>
<evidence type="ECO:0000256" key="6">
    <source>
        <dbReference type="ARBA" id="ARBA00022741"/>
    </source>
</evidence>
<dbReference type="GO" id="GO:0071590">
    <property type="term" value="P:nicotinamide riboside biosynthetic process"/>
    <property type="evidence" value="ECO:0007669"/>
    <property type="project" value="TreeGrafter"/>
</dbReference>
<name>A0AAJ0CHC2_9HYPO</name>
<evidence type="ECO:0000256" key="4">
    <source>
        <dbReference type="ARBA" id="ARBA00015544"/>
    </source>
</evidence>
<dbReference type="InterPro" id="IPR009453">
    <property type="entry name" value="ISN1"/>
</dbReference>
<dbReference type="Proteomes" id="UP001251528">
    <property type="component" value="Unassembled WGS sequence"/>
</dbReference>
<keyword evidence="7 12" id="KW-0378">Hydrolase</keyword>
<keyword evidence="8" id="KW-0067">ATP-binding</keyword>
<dbReference type="GO" id="GO:0006190">
    <property type="term" value="P:inosine salvage"/>
    <property type="evidence" value="ECO:0007669"/>
    <property type="project" value="InterPro"/>
</dbReference>
<protein>
    <recommendedName>
        <fullName evidence="4 12">IMP-specific 5'-nucleotidase 1</fullName>
        <ecNumber evidence="12">3.1.3.-</ecNumber>
    </recommendedName>
</protein>
<keyword evidence="6" id="KW-0547">Nucleotide-binding</keyword>
<reference evidence="14" key="1">
    <citation type="submission" date="2023-06" db="EMBL/GenBank/DDBJ databases">
        <title>Conoideocrella luteorostrata (Hypocreales: Clavicipitaceae), a potential biocontrol fungus for elongate hemlock scale in United States Christmas tree production areas.</title>
        <authorList>
            <person name="Barrett H."/>
            <person name="Lovett B."/>
            <person name="Macias A.M."/>
            <person name="Stajich J.E."/>
            <person name="Kasson M.T."/>
        </authorList>
    </citation>
    <scope>NUCLEOTIDE SEQUENCE</scope>
    <source>
        <strain evidence="14">ARSEF 14590</strain>
    </source>
</reference>
<evidence type="ECO:0000313" key="15">
    <source>
        <dbReference type="Proteomes" id="UP001251528"/>
    </source>
</evidence>
<evidence type="ECO:0000256" key="5">
    <source>
        <dbReference type="ARBA" id="ARBA00022723"/>
    </source>
</evidence>
<evidence type="ECO:0000256" key="11">
    <source>
        <dbReference type="ARBA" id="ARBA00047413"/>
    </source>
</evidence>
<feature type="region of interest" description="Disordered" evidence="13">
    <location>
        <begin position="294"/>
        <end position="315"/>
    </location>
</feature>
<comment type="function">
    <text evidence="12">IMP-specific 5'-nucleotidase involved in IMP (inositol monophosphate) degradation.</text>
</comment>
<dbReference type="GO" id="GO:0009117">
    <property type="term" value="P:nucleotide metabolic process"/>
    <property type="evidence" value="ECO:0007669"/>
    <property type="project" value="UniProtKB-KW"/>
</dbReference>
<keyword evidence="9 12" id="KW-0460">Magnesium</keyword>
<dbReference type="InterPro" id="IPR036412">
    <property type="entry name" value="HAD-like_sf"/>
</dbReference>
<evidence type="ECO:0000256" key="12">
    <source>
        <dbReference type="PIRNR" id="PIRNR028836"/>
    </source>
</evidence>
<evidence type="ECO:0000256" key="13">
    <source>
        <dbReference type="SAM" id="MobiDB-lite"/>
    </source>
</evidence>
<dbReference type="SUPFAM" id="SSF56784">
    <property type="entry name" value="HAD-like"/>
    <property type="match status" value="1"/>
</dbReference>
<keyword evidence="15" id="KW-1185">Reference proteome</keyword>
<dbReference type="PANTHER" id="PTHR28213:SF1">
    <property type="entry name" value="IMP-SPECIFIC 5'-NUCLEOTIDASE 1"/>
    <property type="match status" value="1"/>
</dbReference>
<evidence type="ECO:0000256" key="10">
    <source>
        <dbReference type="ARBA" id="ARBA00023080"/>
    </source>
</evidence>
<dbReference type="PIRSF" id="PIRSF028836">
    <property type="entry name" value="ISN1"/>
    <property type="match status" value="1"/>
</dbReference>
<evidence type="ECO:0000256" key="8">
    <source>
        <dbReference type="ARBA" id="ARBA00022840"/>
    </source>
</evidence>
<dbReference type="PANTHER" id="PTHR28213">
    <property type="entry name" value="IMP-SPECIFIC 5'-NUCLEOTIDASE 1"/>
    <property type="match status" value="1"/>
</dbReference>
<accession>A0AAJ0CHC2</accession>
<comment type="similarity">
    <text evidence="2 12">Belongs to the ISN1 family.</text>
</comment>
<sequence>MSEEAHRRYAEIMRDVEMMIDDHILRQKQNQSQTQGQDGSLASLMSPMPSKLGMLVPTAGPFFSRLPLEAAFKYQDRKRYISSRRYVAPSFNDVRLVLNSAQTMAVTGGALQLATFDGDVTLYDDGESLEPSSPVIPRLLDLLRKNIKIGIVTAAGYTTADRYYDRLHGLLDAIAASPDLDDTQKQSLVIMGGEANYLFTYEPSSPHRLAPVPRLEWLTPEMAAWSEAEIAALLDVAESALRDCVRTMNLPATIVRKDRAVGIIPSEPHIRIARENLEETVLVVQRILELSHLGSQTQATGRSPPPPSGSNGRRGIPFCAFNGGRDVFVDIGDKSWGVTVCQQWFGRQGGAIKGENTLHVGDQFLSAGSNDFKARSVGTTAWIASPAETVELLDELADLMQKKLS</sequence>
<keyword evidence="10 12" id="KW-0546">Nucleotide metabolism</keyword>
<dbReference type="EMBL" id="JASWJB010000237">
    <property type="protein sequence ID" value="KAK2592930.1"/>
    <property type="molecule type" value="Genomic_DNA"/>
</dbReference>
<evidence type="ECO:0000256" key="2">
    <source>
        <dbReference type="ARBA" id="ARBA00005307"/>
    </source>
</evidence>
<dbReference type="AlphaFoldDB" id="A0AAJ0CHC2"/>
<dbReference type="Pfam" id="PF06437">
    <property type="entry name" value="ISN1"/>
    <property type="match status" value="1"/>
</dbReference>
<dbReference type="GO" id="GO:0005524">
    <property type="term" value="F:ATP binding"/>
    <property type="evidence" value="ECO:0007669"/>
    <property type="project" value="UniProtKB-KW"/>
</dbReference>
<evidence type="ECO:0000256" key="1">
    <source>
        <dbReference type="ARBA" id="ARBA00001946"/>
    </source>
</evidence>
<gene>
    <name evidence="14" type="primary">ISN1</name>
    <name evidence="14" type="ORF">QQS21_009375</name>
</gene>
<dbReference type="GO" id="GO:0008253">
    <property type="term" value="F:5'-nucleotidase activity"/>
    <property type="evidence" value="ECO:0007669"/>
    <property type="project" value="InterPro"/>
</dbReference>
<organism evidence="14 15">
    <name type="scientific">Conoideocrella luteorostrata</name>
    <dbReference type="NCBI Taxonomy" id="1105319"/>
    <lineage>
        <taxon>Eukaryota</taxon>
        <taxon>Fungi</taxon>
        <taxon>Dikarya</taxon>
        <taxon>Ascomycota</taxon>
        <taxon>Pezizomycotina</taxon>
        <taxon>Sordariomycetes</taxon>
        <taxon>Hypocreomycetidae</taxon>
        <taxon>Hypocreales</taxon>
        <taxon>Clavicipitaceae</taxon>
        <taxon>Conoideocrella</taxon>
    </lineage>
</organism>
<evidence type="ECO:0000313" key="14">
    <source>
        <dbReference type="EMBL" id="KAK2592930.1"/>
    </source>
</evidence>
<dbReference type="GO" id="GO:0071592">
    <property type="term" value="P:nicotinic acid riboside biosynthetic process"/>
    <property type="evidence" value="ECO:0007669"/>
    <property type="project" value="TreeGrafter"/>
</dbReference>
<comment type="subunit">
    <text evidence="3 12">Homotetramer.</text>
</comment>
<keyword evidence="5" id="KW-0479">Metal-binding</keyword>